<feature type="region of interest" description="Disordered" evidence="1">
    <location>
        <begin position="1"/>
        <end position="240"/>
    </location>
</feature>
<sequence length="354" mass="38247">MGPANKNVRRSERRTKPLPSPATLYLSDPNDSCDAVTPPKDRKRRRPVSTDSPAKSVKRKSPQRSNLAVHRGTGSVSPIAHRRATRTLGMLTTPPSELDDEEPTALSMSYKSHRGTAALSLPRGGSSDRSDASPTRRCRISQSTSQTSRSLGEAPRSQPLTLSPPPELSLYPRASYSDSEAQALPPVSSSPSQSGTVALARSTSHRLAPVSRGPQSSGLASRRVRRKSQQPTRSVLPSDYHIPLQGKLTLGQGSPQGFATKSTIRLDTLLNCTFPGSTTSEQPTAHPNTTAVSLSTYRPRLCTSTVILTGVHQGVRIPSHLHVVEKPQRKRCSEVENLLDTTMAYPTTGSTRVR</sequence>
<keyword evidence="3" id="KW-1185">Reference proteome</keyword>
<reference evidence="2" key="1">
    <citation type="submission" date="2022-07" db="EMBL/GenBank/DDBJ databases">
        <title>Phylogenomic reconstructions and comparative analyses of Kickxellomycotina fungi.</title>
        <authorList>
            <person name="Reynolds N.K."/>
            <person name="Stajich J.E."/>
            <person name="Barry K."/>
            <person name="Grigoriev I.V."/>
            <person name="Crous P."/>
            <person name="Smith M.E."/>
        </authorList>
    </citation>
    <scope>NUCLEOTIDE SEQUENCE</scope>
    <source>
        <strain evidence="2">RSA 1196</strain>
    </source>
</reference>
<protein>
    <submittedName>
        <fullName evidence="2">Uncharacterized protein</fullName>
    </submittedName>
</protein>
<dbReference type="EMBL" id="JANBPY010000508">
    <property type="protein sequence ID" value="KAJ1966491.1"/>
    <property type="molecule type" value="Genomic_DNA"/>
</dbReference>
<evidence type="ECO:0000313" key="2">
    <source>
        <dbReference type="EMBL" id="KAJ1966491.1"/>
    </source>
</evidence>
<dbReference type="OrthoDB" id="10371127at2759"/>
<feature type="compositionally biased region" description="Low complexity" evidence="1">
    <location>
        <begin position="140"/>
        <end position="150"/>
    </location>
</feature>
<comment type="caution">
    <text evidence="2">The sequence shown here is derived from an EMBL/GenBank/DDBJ whole genome shotgun (WGS) entry which is preliminary data.</text>
</comment>
<feature type="compositionally biased region" description="Polar residues" evidence="1">
    <location>
        <begin position="187"/>
        <end position="196"/>
    </location>
</feature>
<dbReference type="AlphaFoldDB" id="A0A9W8AW40"/>
<organism evidence="2 3">
    <name type="scientific">Dispira parvispora</name>
    <dbReference type="NCBI Taxonomy" id="1520584"/>
    <lineage>
        <taxon>Eukaryota</taxon>
        <taxon>Fungi</taxon>
        <taxon>Fungi incertae sedis</taxon>
        <taxon>Zoopagomycota</taxon>
        <taxon>Kickxellomycotina</taxon>
        <taxon>Dimargaritomycetes</taxon>
        <taxon>Dimargaritales</taxon>
        <taxon>Dimargaritaceae</taxon>
        <taxon>Dispira</taxon>
    </lineage>
</organism>
<evidence type="ECO:0000256" key="1">
    <source>
        <dbReference type="SAM" id="MobiDB-lite"/>
    </source>
</evidence>
<proteinExistence type="predicted"/>
<gene>
    <name evidence="2" type="ORF">IWQ62_002416</name>
</gene>
<dbReference type="Proteomes" id="UP001150925">
    <property type="component" value="Unassembled WGS sequence"/>
</dbReference>
<accession>A0A9W8AW40</accession>
<name>A0A9W8AW40_9FUNG</name>
<evidence type="ECO:0000313" key="3">
    <source>
        <dbReference type="Proteomes" id="UP001150925"/>
    </source>
</evidence>